<dbReference type="PANTHER" id="PTHR12181:SF59">
    <property type="entry name" value="PHOSPHATIDATE PHOSPHATASE PAH1"/>
    <property type="match status" value="1"/>
</dbReference>
<dbReference type="EC" id="3.1.3.4" evidence="3"/>
<dbReference type="GO" id="GO:0008195">
    <property type="term" value="F:phosphatidate phosphatase activity"/>
    <property type="evidence" value="ECO:0007669"/>
    <property type="project" value="UniProtKB-EC"/>
</dbReference>
<keyword evidence="8" id="KW-1185">Reference proteome</keyword>
<dbReference type="Pfam" id="PF04571">
    <property type="entry name" value="Lipin_N"/>
    <property type="match status" value="1"/>
</dbReference>
<evidence type="ECO:0000313" key="8">
    <source>
        <dbReference type="Proteomes" id="UP001418222"/>
    </source>
</evidence>
<evidence type="ECO:0000259" key="6">
    <source>
        <dbReference type="SMART" id="SM00775"/>
    </source>
</evidence>
<dbReference type="InterPro" id="IPR026058">
    <property type="entry name" value="LIPIN"/>
</dbReference>
<accession>A0AAP0B3E6</accession>
<proteinExistence type="inferred from homology"/>
<evidence type="ECO:0000256" key="5">
    <source>
        <dbReference type="SAM" id="MobiDB-lite"/>
    </source>
</evidence>
<dbReference type="InterPro" id="IPR036412">
    <property type="entry name" value="HAD-like_sf"/>
</dbReference>
<dbReference type="PANTHER" id="PTHR12181">
    <property type="entry name" value="LIPIN"/>
    <property type="match status" value="1"/>
</dbReference>
<evidence type="ECO:0000256" key="1">
    <source>
        <dbReference type="ARBA" id="ARBA00001946"/>
    </source>
</evidence>
<comment type="caution">
    <text evidence="7">The sequence shown here is derived from an EMBL/GenBank/DDBJ whole genome shotgun (WGS) entry which is preliminary data.</text>
</comment>
<sequence>MNVVGRVGSLISQGVYSVATPFHPFGGAVDIIVVEQEDGTYRSTPWYVRFGKFQGVLKGAEKIVTIAVNSDEANFHMYLDSSGEAYFMREVMSTSNTDNSFDQILNESTRLDNESKHPNSNHGENFDNYLGDHHSVSNKNGEIVHEDLQLHEDEQSSIGGTSLPDRFNNYHYANLEEVEDVVESSNNANSEMVLISVDGHVLTAPISANEENMGILKLDNPQFHLGPGERPRDEFRSGGDMWEDGVFVDMEACTSKESHALENPIEIPNDINSVSFHGEQAESIGNLELRKGLGHIAASIDKEDMFRSCLDLTLHVQDRDSQDSEAKVNSKNSPSSFKYLVGGESSSRSDVTVLSYSLNAENNVLENHSSDDFKQNEDQIGSVVSPCNFDSPSDRALRSIENVAVASEKNLATDNETQENSIDDSVGTLGSGLECVSESNEIAVTEVDMNQTEDQGFQNSNSFIGFEISLCGNLLLPGMGRIAAEEAFNSHRVSEDEFKVSGQSIVNNQNLIIRYKNMYFPWDKAANLVIGKAVFGSGFSCKIMDQIPIDIKEMTRTSGDLQGVSPSSSPSSRRWRLWPIPFRRSRTLQHSNSSSSNEDLFVDTEPGWQNPEKNPVSDSHPSPRKQHFRTYIPTTEQIASLKLKDGQNMVTFSFSTRVLGKQEVDAHIYLWKWNARIVISDVDGTITKSDVLGQVMPLVGKDWTQSGVARLFCAIKENGYQLLFLSARAIVQAYLTRSFLLNLKQDGKALPSGPVVISPDGLFPSLFREVIRRAPHEFKIACLEDIRALFPSDYNPFYAGFGNRDTDELSYRKIGIPKGKIFIINPKGEVAINHCIDVKSYTSLHTLVNDMFPPTSLDEQEDFNSWNYWKMPLPSLDP</sequence>
<protein>
    <recommendedName>
        <fullName evidence="3">phosphatidate phosphatase</fullName>
        <ecNumber evidence="3">3.1.3.4</ecNumber>
    </recommendedName>
</protein>
<dbReference type="Pfam" id="PF16876">
    <property type="entry name" value="Lipin_mid"/>
    <property type="match status" value="1"/>
</dbReference>
<dbReference type="SUPFAM" id="SSF56784">
    <property type="entry name" value="HAD-like"/>
    <property type="match status" value="1"/>
</dbReference>
<evidence type="ECO:0000256" key="4">
    <source>
        <dbReference type="ARBA" id="ARBA00022801"/>
    </source>
</evidence>
<feature type="domain" description="LNS2/PITP" evidence="6">
    <location>
        <begin position="677"/>
        <end position="833"/>
    </location>
</feature>
<dbReference type="InterPro" id="IPR031703">
    <property type="entry name" value="Lipin_mid"/>
</dbReference>
<feature type="region of interest" description="Disordered" evidence="5">
    <location>
        <begin position="111"/>
        <end position="133"/>
    </location>
</feature>
<dbReference type="Proteomes" id="UP001418222">
    <property type="component" value="Unassembled WGS sequence"/>
</dbReference>
<comment type="cofactor">
    <cofactor evidence="1">
        <name>Mg(2+)</name>
        <dbReference type="ChEBI" id="CHEBI:18420"/>
    </cofactor>
</comment>
<dbReference type="Pfam" id="PF08235">
    <property type="entry name" value="LNS2"/>
    <property type="match status" value="1"/>
</dbReference>
<dbReference type="AlphaFoldDB" id="A0AAP0B3E6"/>
<name>A0AAP0B3E6_9ASPA</name>
<evidence type="ECO:0000256" key="2">
    <source>
        <dbReference type="ARBA" id="ARBA00005476"/>
    </source>
</evidence>
<reference evidence="7 8" key="1">
    <citation type="journal article" date="2022" name="Nat. Plants">
        <title>Genomes of leafy and leafless Platanthera orchids illuminate the evolution of mycoheterotrophy.</title>
        <authorList>
            <person name="Li M.H."/>
            <person name="Liu K.W."/>
            <person name="Li Z."/>
            <person name="Lu H.C."/>
            <person name="Ye Q.L."/>
            <person name="Zhang D."/>
            <person name="Wang J.Y."/>
            <person name="Li Y.F."/>
            <person name="Zhong Z.M."/>
            <person name="Liu X."/>
            <person name="Yu X."/>
            <person name="Liu D.K."/>
            <person name="Tu X.D."/>
            <person name="Liu B."/>
            <person name="Hao Y."/>
            <person name="Liao X.Y."/>
            <person name="Jiang Y.T."/>
            <person name="Sun W.H."/>
            <person name="Chen J."/>
            <person name="Chen Y.Q."/>
            <person name="Ai Y."/>
            <person name="Zhai J.W."/>
            <person name="Wu S.S."/>
            <person name="Zhou Z."/>
            <person name="Hsiao Y.Y."/>
            <person name="Wu W.L."/>
            <person name="Chen Y.Y."/>
            <person name="Lin Y.F."/>
            <person name="Hsu J.L."/>
            <person name="Li C.Y."/>
            <person name="Wang Z.W."/>
            <person name="Zhao X."/>
            <person name="Zhong W.Y."/>
            <person name="Ma X.K."/>
            <person name="Ma L."/>
            <person name="Huang J."/>
            <person name="Chen G.Z."/>
            <person name="Huang M.Z."/>
            <person name="Huang L."/>
            <person name="Peng D.H."/>
            <person name="Luo Y.B."/>
            <person name="Zou S.Q."/>
            <person name="Chen S.P."/>
            <person name="Lan S."/>
            <person name="Tsai W.C."/>
            <person name="Van de Peer Y."/>
            <person name="Liu Z.J."/>
        </authorList>
    </citation>
    <scope>NUCLEOTIDE SEQUENCE [LARGE SCALE GENOMIC DNA]</scope>
    <source>
        <strain evidence="7">Lor287</strain>
    </source>
</reference>
<dbReference type="EMBL" id="JBBWWQ010000016">
    <property type="protein sequence ID" value="KAK8926003.1"/>
    <property type="molecule type" value="Genomic_DNA"/>
</dbReference>
<comment type="similarity">
    <text evidence="2">Belongs to the lipin family.</text>
</comment>
<dbReference type="InterPro" id="IPR013209">
    <property type="entry name" value="LNS2"/>
</dbReference>
<feature type="region of interest" description="Disordered" evidence="5">
    <location>
        <begin position="588"/>
        <end position="626"/>
    </location>
</feature>
<dbReference type="InterPro" id="IPR031315">
    <property type="entry name" value="LNS2/PITP"/>
</dbReference>
<dbReference type="InterPro" id="IPR007651">
    <property type="entry name" value="Lipin_N"/>
</dbReference>
<organism evidence="7 8">
    <name type="scientific">Platanthera zijinensis</name>
    <dbReference type="NCBI Taxonomy" id="2320716"/>
    <lineage>
        <taxon>Eukaryota</taxon>
        <taxon>Viridiplantae</taxon>
        <taxon>Streptophyta</taxon>
        <taxon>Embryophyta</taxon>
        <taxon>Tracheophyta</taxon>
        <taxon>Spermatophyta</taxon>
        <taxon>Magnoliopsida</taxon>
        <taxon>Liliopsida</taxon>
        <taxon>Asparagales</taxon>
        <taxon>Orchidaceae</taxon>
        <taxon>Orchidoideae</taxon>
        <taxon>Orchideae</taxon>
        <taxon>Orchidinae</taxon>
        <taxon>Platanthera</taxon>
    </lineage>
</organism>
<evidence type="ECO:0000313" key="7">
    <source>
        <dbReference type="EMBL" id="KAK8926003.1"/>
    </source>
</evidence>
<feature type="compositionally biased region" description="Polar residues" evidence="5">
    <location>
        <begin position="588"/>
        <end position="598"/>
    </location>
</feature>
<evidence type="ECO:0000256" key="3">
    <source>
        <dbReference type="ARBA" id="ARBA00012638"/>
    </source>
</evidence>
<keyword evidence="4" id="KW-0378">Hydrolase</keyword>
<dbReference type="SMART" id="SM00775">
    <property type="entry name" value="LNS2"/>
    <property type="match status" value="1"/>
</dbReference>
<gene>
    <name evidence="7" type="ORF">KSP39_PZI018456</name>
</gene>